<dbReference type="PANTHER" id="PTHR46574">
    <property type="entry name" value="43 KDA RECEPTOR-ASSOCIATED PROTEIN OF THE SYNAPSE"/>
    <property type="match status" value="1"/>
</dbReference>
<dbReference type="PROSITE" id="PS50089">
    <property type="entry name" value="ZF_RING_2"/>
    <property type="match status" value="1"/>
</dbReference>
<evidence type="ECO:0000256" key="8">
    <source>
        <dbReference type="SAM" id="MobiDB-lite"/>
    </source>
</evidence>
<dbReference type="SUPFAM" id="SSF57850">
    <property type="entry name" value="RING/U-box"/>
    <property type="match status" value="1"/>
</dbReference>
<evidence type="ECO:0000256" key="6">
    <source>
        <dbReference type="ARBA" id="ARBA00022833"/>
    </source>
</evidence>
<proteinExistence type="inferred from homology"/>
<evidence type="ECO:0000256" key="5">
    <source>
        <dbReference type="ARBA" id="ARBA00022803"/>
    </source>
</evidence>
<dbReference type="GO" id="GO:0005886">
    <property type="term" value="C:plasma membrane"/>
    <property type="evidence" value="ECO:0007669"/>
    <property type="project" value="TreeGrafter"/>
</dbReference>
<keyword evidence="4 7" id="KW-0863">Zinc-finger</keyword>
<dbReference type="CDD" id="cd16478">
    <property type="entry name" value="RING-H2_Rapsyn"/>
    <property type="match status" value="1"/>
</dbReference>
<keyword evidence="6" id="KW-0862">Zinc</keyword>
<name>A0A7E4VWI5_PANRE</name>
<dbReference type="PANTHER" id="PTHR46574:SF1">
    <property type="entry name" value="43 KDA RECEPTOR-ASSOCIATED PROTEIN OF THE SYNAPSE"/>
    <property type="match status" value="1"/>
</dbReference>
<dbReference type="GO" id="GO:0033130">
    <property type="term" value="F:acetylcholine receptor binding"/>
    <property type="evidence" value="ECO:0007669"/>
    <property type="project" value="InterPro"/>
</dbReference>
<dbReference type="Gene3D" id="3.30.40.10">
    <property type="entry name" value="Zinc/RING finger domain, C3HC4 (zinc finger)"/>
    <property type="match status" value="1"/>
</dbReference>
<sequence length="695" mass="76343">MESRNAPLALSAGTMRRVFLPRAPHNIIIDSEDHGMVAGKRATSAPLLLPCLPATAGRPFHVVTPMTQSTSSMGQRYAKHQMHSGVRLYHARRHHRAISKWRRALRRLAAPQDRFVTIGYIAQAYCDAADYESMLHYALQQMELANNLNDNCMKSEAFLNLSKAYERLADYSKAVSYGKASLQHASIDTRTHGYAYLGIAMAELSFGQFQSSLNAFEKAMNIANESGDKILELQICVGLGSLFTLLRDLSKALIFLRNALTILQLITVDNVHAKYKSSILYHLSVVLRLKGALGDAREACEEALKLSQQCNSKAIYARCLCSLADIYRELGESEARETITKSWARYEQAFRIMREIRDRMGEVIILGSMAKSASESRSHYTGQCECQAIQLNKKCLEIATVIGCKHAMMKCHQRLQDLYAQLSDEDSEEVARKTATSLVQEMELFCNFCGQRYASVDESLQALRCSHIFHEKCLHDFLHERDSPTCPKCQCKAILMENISQGTSSASSTNENEVPVGSVVNSPTKRPPPIAAKPTTFRQSISNHSPKVSINTAPPTATIQPATSSRPVIVVHSPSRDNSETTSSTNNGPIANGPVYPRGSATPAICRIREESSTFMPSGSSDNHIPSAIVTRGTTPKPKPPPPPRKPCCMTDSFPPLPDELLVGIGASPEGESDSTSRSPSVNTIRAVGPGITDV</sequence>
<feature type="compositionally biased region" description="Polar residues" evidence="8">
    <location>
        <begin position="541"/>
        <end position="551"/>
    </location>
</feature>
<dbReference type="InterPro" id="IPR001237">
    <property type="entry name" value="Postsynaptic"/>
</dbReference>
<keyword evidence="5" id="KW-0802">TPR repeat</keyword>
<evidence type="ECO:0000256" key="1">
    <source>
        <dbReference type="ARBA" id="ARBA00007295"/>
    </source>
</evidence>
<accession>A0A7E4VWI5</accession>
<dbReference type="Pfam" id="PF12862">
    <property type="entry name" value="ANAPC5"/>
    <property type="match status" value="2"/>
</dbReference>
<feature type="compositionally biased region" description="Low complexity" evidence="8">
    <location>
        <begin position="552"/>
        <end position="563"/>
    </location>
</feature>
<dbReference type="Pfam" id="PF10579">
    <property type="entry name" value="Rapsyn_N"/>
    <property type="match status" value="1"/>
</dbReference>
<dbReference type="Gene3D" id="1.25.40.10">
    <property type="entry name" value="Tetratricopeptide repeat domain"/>
    <property type="match status" value="3"/>
</dbReference>
<organism evidence="10 11">
    <name type="scientific">Panagrellus redivivus</name>
    <name type="common">Microworm</name>
    <dbReference type="NCBI Taxonomy" id="6233"/>
    <lineage>
        <taxon>Eukaryota</taxon>
        <taxon>Metazoa</taxon>
        <taxon>Ecdysozoa</taxon>
        <taxon>Nematoda</taxon>
        <taxon>Chromadorea</taxon>
        <taxon>Rhabditida</taxon>
        <taxon>Tylenchina</taxon>
        <taxon>Panagrolaimomorpha</taxon>
        <taxon>Panagrolaimoidea</taxon>
        <taxon>Panagrolaimidae</taxon>
        <taxon>Panagrellus</taxon>
    </lineage>
</organism>
<protein>
    <submittedName>
        <fullName evidence="11">RING-type domain-containing protein</fullName>
    </submittedName>
</protein>
<keyword evidence="2" id="KW-0479">Metal-binding</keyword>
<reference evidence="11" key="2">
    <citation type="submission" date="2020-10" db="UniProtKB">
        <authorList>
            <consortium name="WormBaseParasite"/>
        </authorList>
    </citation>
    <scope>IDENTIFICATION</scope>
</reference>
<dbReference type="AlphaFoldDB" id="A0A7E4VWI5"/>
<dbReference type="InterPro" id="IPR011990">
    <property type="entry name" value="TPR-like_helical_dom_sf"/>
</dbReference>
<dbReference type="GO" id="GO:0043495">
    <property type="term" value="F:protein-membrane adaptor activity"/>
    <property type="evidence" value="ECO:0007669"/>
    <property type="project" value="InterPro"/>
</dbReference>
<dbReference type="InterPro" id="IPR019734">
    <property type="entry name" value="TPR_rpt"/>
</dbReference>
<feature type="region of interest" description="Disordered" evidence="8">
    <location>
        <begin position="502"/>
        <end position="528"/>
    </location>
</feature>
<dbReference type="GO" id="GO:0031594">
    <property type="term" value="C:neuromuscular junction"/>
    <property type="evidence" value="ECO:0007669"/>
    <property type="project" value="TreeGrafter"/>
</dbReference>
<dbReference type="SMART" id="SM00028">
    <property type="entry name" value="TPR"/>
    <property type="match status" value="5"/>
</dbReference>
<dbReference type="GO" id="GO:0005737">
    <property type="term" value="C:cytoplasm"/>
    <property type="evidence" value="ECO:0007669"/>
    <property type="project" value="UniProtKB-ARBA"/>
</dbReference>
<dbReference type="Proteomes" id="UP000492821">
    <property type="component" value="Unassembled WGS sequence"/>
</dbReference>
<evidence type="ECO:0000256" key="3">
    <source>
        <dbReference type="ARBA" id="ARBA00022737"/>
    </source>
</evidence>
<dbReference type="SUPFAM" id="SSF48452">
    <property type="entry name" value="TPR-like"/>
    <property type="match status" value="2"/>
</dbReference>
<evidence type="ECO:0000313" key="11">
    <source>
        <dbReference type="WBParaSite" id="Pan_g3887.t1"/>
    </source>
</evidence>
<dbReference type="PRINTS" id="PR00217">
    <property type="entry name" value="POSTSYNAPTIC"/>
</dbReference>
<dbReference type="SMART" id="SM00249">
    <property type="entry name" value="PHD"/>
    <property type="match status" value="1"/>
</dbReference>
<feature type="compositionally biased region" description="Polar residues" evidence="8">
    <location>
        <begin position="613"/>
        <end position="624"/>
    </location>
</feature>
<dbReference type="InterPro" id="IPR001965">
    <property type="entry name" value="Znf_PHD"/>
</dbReference>
<evidence type="ECO:0000256" key="7">
    <source>
        <dbReference type="PROSITE-ProRule" id="PRU00175"/>
    </source>
</evidence>
<dbReference type="InterPro" id="IPR001841">
    <property type="entry name" value="Znf_RING"/>
</dbReference>
<dbReference type="InterPro" id="IPR013083">
    <property type="entry name" value="Znf_RING/FYVE/PHD"/>
</dbReference>
<evidence type="ECO:0000259" key="9">
    <source>
        <dbReference type="PROSITE" id="PS50089"/>
    </source>
</evidence>
<dbReference type="WBParaSite" id="Pan_g3887.t1">
    <property type="protein sequence ID" value="Pan_g3887.t1"/>
    <property type="gene ID" value="Pan_g3887"/>
</dbReference>
<evidence type="ECO:0000313" key="10">
    <source>
        <dbReference type="Proteomes" id="UP000492821"/>
    </source>
</evidence>
<keyword evidence="3" id="KW-0677">Repeat</keyword>
<comment type="similarity">
    <text evidence="1">Belongs to the RAPsyn family.</text>
</comment>
<feature type="region of interest" description="Disordered" evidence="8">
    <location>
        <begin position="541"/>
        <end position="599"/>
    </location>
</feature>
<dbReference type="InterPro" id="IPR052480">
    <property type="entry name" value="RAPsyn"/>
</dbReference>
<feature type="domain" description="RING-type" evidence="9">
    <location>
        <begin position="446"/>
        <end position="490"/>
    </location>
</feature>
<dbReference type="GO" id="GO:0007271">
    <property type="term" value="P:synaptic transmission, cholinergic"/>
    <property type="evidence" value="ECO:0007669"/>
    <property type="project" value="TreeGrafter"/>
</dbReference>
<dbReference type="InterPro" id="IPR019568">
    <property type="entry name" value="Rapsyn_myristoylation/link_N"/>
</dbReference>
<feature type="region of interest" description="Disordered" evidence="8">
    <location>
        <begin position="613"/>
        <end position="695"/>
    </location>
</feature>
<dbReference type="GO" id="GO:1900075">
    <property type="term" value="P:positive regulation of neuromuscular synaptic transmission"/>
    <property type="evidence" value="ECO:0007669"/>
    <property type="project" value="TreeGrafter"/>
</dbReference>
<dbReference type="InterPro" id="IPR026000">
    <property type="entry name" value="Apc5_dom"/>
</dbReference>
<reference evidence="10" key="1">
    <citation type="journal article" date="2013" name="Genetics">
        <title>The draft genome and transcriptome of Panagrellus redivivus are shaped by the harsh demands of a free-living lifestyle.</title>
        <authorList>
            <person name="Srinivasan J."/>
            <person name="Dillman A.R."/>
            <person name="Macchietto M.G."/>
            <person name="Heikkinen L."/>
            <person name="Lakso M."/>
            <person name="Fracchia K.M."/>
            <person name="Antoshechkin I."/>
            <person name="Mortazavi A."/>
            <person name="Wong G."/>
            <person name="Sternberg P.W."/>
        </authorList>
    </citation>
    <scope>NUCLEOTIDE SEQUENCE [LARGE SCALE GENOMIC DNA]</scope>
    <source>
        <strain evidence="10">MT8872</strain>
    </source>
</reference>
<feature type="compositionally biased region" description="Polar residues" evidence="8">
    <location>
        <begin position="674"/>
        <end position="684"/>
    </location>
</feature>
<feature type="compositionally biased region" description="Polar residues" evidence="8">
    <location>
        <begin position="580"/>
        <end position="589"/>
    </location>
</feature>
<feature type="compositionally biased region" description="Polar residues" evidence="8">
    <location>
        <begin position="502"/>
        <end position="512"/>
    </location>
</feature>
<dbReference type="GO" id="GO:0008270">
    <property type="term" value="F:zinc ion binding"/>
    <property type="evidence" value="ECO:0007669"/>
    <property type="project" value="UniProtKB-KW"/>
</dbReference>
<feature type="compositionally biased region" description="Pro residues" evidence="8">
    <location>
        <begin position="637"/>
        <end position="646"/>
    </location>
</feature>
<evidence type="ECO:0000256" key="4">
    <source>
        <dbReference type="ARBA" id="ARBA00022771"/>
    </source>
</evidence>
<evidence type="ECO:0000256" key="2">
    <source>
        <dbReference type="ARBA" id="ARBA00022723"/>
    </source>
</evidence>
<keyword evidence="10" id="KW-1185">Reference proteome</keyword>